<dbReference type="SUPFAM" id="SSF48498">
    <property type="entry name" value="Tetracyclin repressor-like, C-terminal domain"/>
    <property type="match status" value="1"/>
</dbReference>
<dbReference type="Pfam" id="PF00440">
    <property type="entry name" value="TetR_N"/>
    <property type="match status" value="1"/>
</dbReference>
<sequence length="225" mass="24501">MRSETEPSPEADKPGDQTRMALMVAALKLFGSKGFEATSTREIAAAAKANIASIAYHFGGKDGLRLASAELVGSRIQSAAMPALADINPGNDPDSAQKAFERVAMAMADFMLGRPEARDIATFIVREISNPGPVFEHIYTDFILPIHTRLCTLLGLATGHNPESDLIRLGTFSIAGQVVYFRVGHAIVARRMDWHEVGTDEVERIKTVILGNIRAFVETNRKPRP</sequence>
<comment type="caution">
    <text evidence="4">The sequence shown here is derived from an EMBL/GenBank/DDBJ whole genome shotgun (WGS) entry which is preliminary data.</text>
</comment>
<dbReference type="Pfam" id="PF09209">
    <property type="entry name" value="CecR_C"/>
    <property type="match status" value="1"/>
</dbReference>
<dbReference type="InterPro" id="IPR009057">
    <property type="entry name" value="Homeodomain-like_sf"/>
</dbReference>
<feature type="DNA-binding region" description="H-T-H motif" evidence="2">
    <location>
        <begin position="39"/>
        <end position="58"/>
    </location>
</feature>
<dbReference type="SUPFAM" id="SSF46689">
    <property type="entry name" value="Homeodomain-like"/>
    <property type="match status" value="1"/>
</dbReference>
<keyword evidence="5" id="KW-1185">Reference proteome</keyword>
<dbReference type="RefSeq" id="WP_267653113.1">
    <property type="nucleotide sequence ID" value="NZ_JAOVZR010000001.1"/>
</dbReference>
<dbReference type="EMBL" id="JAOVZR010000001">
    <property type="protein sequence ID" value="MCY0147510.1"/>
    <property type="molecule type" value="Genomic_DNA"/>
</dbReference>
<dbReference type="InterPro" id="IPR001647">
    <property type="entry name" value="HTH_TetR"/>
</dbReference>
<name>A0ABT3Z6V5_9HYPH</name>
<evidence type="ECO:0000313" key="5">
    <source>
        <dbReference type="Proteomes" id="UP001073227"/>
    </source>
</evidence>
<dbReference type="InterPro" id="IPR036271">
    <property type="entry name" value="Tet_transcr_reg_TetR-rel_C_sf"/>
</dbReference>
<accession>A0ABT3Z6V5</accession>
<dbReference type="Gene3D" id="1.10.357.10">
    <property type="entry name" value="Tetracycline Repressor, domain 2"/>
    <property type="match status" value="1"/>
</dbReference>
<evidence type="ECO:0000256" key="1">
    <source>
        <dbReference type="ARBA" id="ARBA00023125"/>
    </source>
</evidence>
<proteinExistence type="predicted"/>
<gene>
    <name evidence="4" type="ORF">OEG84_07225</name>
</gene>
<dbReference type="InterPro" id="IPR050109">
    <property type="entry name" value="HTH-type_TetR-like_transc_reg"/>
</dbReference>
<dbReference type="PANTHER" id="PTHR30055">
    <property type="entry name" value="HTH-TYPE TRANSCRIPTIONAL REGULATOR RUTR"/>
    <property type="match status" value="1"/>
</dbReference>
<dbReference type="InterPro" id="IPR015292">
    <property type="entry name" value="Tscrpt_reg_YbiH_C"/>
</dbReference>
<protein>
    <submittedName>
        <fullName evidence="4">CerR family C-terminal domain-containing protein</fullName>
    </submittedName>
</protein>
<dbReference type="PROSITE" id="PS50977">
    <property type="entry name" value="HTH_TETR_2"/>
    <property type="match status" value="1"/>
</dbReference>
<organism evidence="4 5">
    <name type="scientific">Hoeflea algicola</name>
    <dbReference type="NCBI Taxonomy" id="2983763"/>
    <lineage>
        <taxon>Bacteria</taxon>
        <taxon>Pseudomonadati</taxon>
        <taxon>Pseudomonadota</taxon>
        <taxon>Alphaproteobacteria</taxon>
        <taxon>Hyphomicrobiales</taxon>
        <taxon>Rhizobiaceae</taxon>
        <taxon>Hoeflea</taxon>
    </lineage>
</organism>
<reference evidence="4" key="1">
    <citation type="submission" date="2022-10" db="EMBL/GenBank/DDBJ databases">
        <title>Hoeflea sp. G2-23, isolated from marine algae.</title>
        <authorList>
            <person name="Kristyanto S."/>
            <person name="Kim J.M."/>
            <person name="Jeon C.O."/>
        </authorList>
    </citation>
    <scope>NUCLEOTIDE SEQUENCE</scope>
    <source>
        <strain evidence="4">G2-23</strain>
    </source>
</reference>
<evidence type="ECO:0000313" key="4">
    <source>
        <dbReference type="EMBL" id="MCY0147510.1"/>
    </source>
</evidence>
<dbReference type="PANTHER" id="PTHR30055:SF146">
    <property type="entry name" value="HTH-TYPE TRANSCRIPTIONAL DUAL REGULATOR CECR"/>
    <property type="match status" value="1"/>
</dbReference>
<evidence type="ECO:0000256" key="2">
    <source>
        <dbReference type="PROSITE-ProRule" id="PRU00335"/>
    </source>
</evidence>
<feature type="domain" description="HTH tetR-type" evidence="3">
    <location>
        <begin position="16"/>
        <end position="76"/>
    </location>
</feature>
<dbReference type="Gene3D" id="1.10.10.60">
    <property type="entry name" value="Homeodomain-like"/>
    <property type="match status" value="1"/>
</dbReference>
<keyword evidence="1 2" id="KW-0238">DNA-binding</keyword>
<evidence type="ECO:0000259" key="3">
    <source>
        <dbReference type="PROSITE" id="PS50977"/>
    </source>
</evidence>
<dbReference type="Proteomes" id="UP001073227">
    <property type="component" value="Unassembled WGS sequence"/>
</dbReference>